<evidence type="ECO:0000256" key="2">
    <source>
        <dbReference type="ARBA" id="ARBA00022574"/>
    </source>
</evidence>
<dbReference type="GeneID" id="108565162"/>
<evidence type="ECO:0000256" key="5">
    <source>
        <dbReference type="ARBA" id="ARBA00038344"/>
    </source>
</evidence>
<dbReference type="Proteomes" id="UP000695000">
    <property type="component" value="Unplaced"/>
</dbReference>
<dbReference type="SUPFAM" id="SSF50978">
    <property type="entry name" value="WD40 repeat-like"/>
    <property type="match status" value="1"/>
</dbReference>
<comment type="similarity">
    <text evidence="5">Belongs to the WD repeat cdt2 family.</text>
</comment>
<evidence type="ECO:0000313" key="8">
    <source>
        <dbReference type="Proteomes" id="UP000695000"/>
    </source>
</evidence>
<feature type="compositionally biased region" description="Polar residues" evidence="7">
    <location>
        <begin position="562"/>
        <end position="571"/>
    </location>
</feature>
<feature type="repeat" description="WD" evidence="6">
    <location>
        <begin position="319"/>
        <end position="348"/>
    </location>
</feature>
<dbReference type="PROSITE" id="PS50082">
    <property type="entry name" value="WD_REPEATS_2"/>
    <property type="match status" value="4"/>
</dbReference>
<organism evidence="8 9">
    <name type="scientific">Nicrophorus vespilloides</name>
    <name type="common">Boreal carrion beetle</name>
    <dbReference type="NCBI Taxonomy" id="110193"/>
    <lineage>
        <taxon>Eukaryota</taxon>
        <taxon>Metazoa</taxon>
        <taxon>Ecdysozoa</taxon>
        <taxon>Arthropoda</taxon>
        <taxon>Hexapoda</taxon>
        <taxon>Insecta</taxon>
        <taxon>Pterygota</taxon>
        <taxon>Neoptera</taxon>
        <taxon>Endopterygota</taxon>
        <taxon>Coleoptera</taxon>
        <taxon>Polyphaga</taxon>
        <taxon>Staphyliniformia</taxon>
        <taxon>Silphidae</taxon>
        <taxon>Nicrophorinae</taxon>
        <taxon>Nicrophorus</taxon>
    </lineage>
</organism>
<dbReference type="Gene3D" id="2.130.10.10">
    <property type="entry name" value="YVTN repeat-like/Quinoprotein amine dehydrogenase"/>
    <property type="match status" value="2"/>
</dbReference>
<keyword evidence="2 6" id="KW-0853">WD repeat</keyword>
<dbReference type="PROSITE" id="PS50294">
    <property type="entry name" value="WD_REPEATS_REGION"/>
    <property type="match status" value="3"/>
</dbReference>
<feature type="repeat" description="WD" evidence="6">
    <location>
        <begin position="207"/>
        <end position="248"/>
    </location>
</feature>
<accession>A0ABM1MZG0</accession>
<dbReference type="PANTHER" id="PTHR22852">
    <property type="entry name" value="LETHAL 2 DENTICLELESS PROTEIN RETINOIC ACID-REGULATED NUCLEAR MATRIX-ASSOCIATED PROTEIN"/>
    <property type="match status" value="1"/>
</dbReference>
<gene>
    <name evidence="9" type="primary">LOC108565162</name>
</gene>
<protein>
    <submittedName>
        <fullName evidence="9">Protein lethal(2)denticleless</fullName>
    </submittedName>
</protein>
<dbReference type="InterPro" id="IPR001680">
    <property type="entry name" value="WD40_rpt"/>
</dbReference>
<dbReference type="PANTHER" id="PTHR22852:SF0">
    <property type="entry name" value="DENTICLELESS PROTEIN HOMOLOG"/>
    <property type="match status" value="1"/>
</dbReference>
<proteinExistence type="inferred from homology"/>
<name>A0ABM1MZG0_NICVS</name>
<evidence type="ECO:0000256" key="6">
    <source>
        <dbReference type="PROSITE-ProRule" id="PRU00221"/>
    </source>
</evidence>
<keyword evidence="3" id="KW-0677">Repeat</keyword>
<feature type="region of interest" description="Disordered" evidence="7">
    <location>
        <begin position="416"/>
        <end position="444"/>
    </location>
</feature>
<evidence type="ECO:0000256" key="1">
    <source>
        <dbReference type="ARBA" id="ARBA00004906"/>
    </source>
</evidence>
<feature type="region of interest" description="Disordered" evidence="7">
    <location>
        <begin position="550"/>
        <end position="585"/>
    </location>
</feature>
<feature type="repeat" description="WD" evidence="6">
    <location>
        <begin position="349"/>
        <end position="382"/>
    </location>
</feature>
<feature type="compositionally biased region" description="Polar residues" evidence="7">
    <location>
        <begin position="605"/>
        <end position="624"/>
    </location>
</feature>
<dbReference type="RefSeq" id="XP_017779960.1">
    <property type="nucleotide sequence ID" value="XM_017924471.1"/>
</dbReference>
<evidence type="ECO:0000256" key="3">
    <source>
        <dbReference type="ARBA" id="ARBA00022737"/>
    </source>
</evidence>
<keyword evidence="4" id="KW-0833">Ubl conjugation pathway</keyword>
<dbReference type="Pfam" id="PF00400">
    <property type="entry name" value="WD40"/>
    <property type="match status" value="5"/>
</dbReference>
<dbReference type="SMART" id="SM00320">
    <property type="entry name" value="WD40"/>
    <property type="match status" value="7"/>
</dbReference>
<dbReference type="CDD" id="cd00200">
    <property type="entry name" value="WD40"/>
    <property type="match status" value="1"/>
</dbReference>
<keyword evidence="8" id="KW-1185">Reference proteome</keyword>
<evidence type="ECO:0000256" key="4">
    <source>
        <dbReference type="ARBA" id="ARBA00022786"/>
    </source>
</evidence>
<dbReference type="InterPro" id="IPR036322">
    <property type="entry name" value="WD40_repeat_dom_sf"/>
</dbReference>
<reference evidence="9" key="1">
    <citation type="submission" date="2025-08" db="UniProtKB">
        <authorList>
            <consortium name="RefSeq"/>
        </authorList>
    </citation>
    <scope>IDENTIFICATION</scope>
    <source>
        <tissue evidence="9">Whole Larva</tissue>
    </source>
</reference>
<feature type="repeat" description="WD" evidence="6">
    <location>
        <begin position="135"/>
        <end position="177"/>
    </location>
</feature>
<dbReference type="InterPro" id="IPR020472">
    <property type="entry name" value="WD40_PAC1"/>
</dbReference>
<comment type="pathway">
    <text evidence="1">Protein modification; protein ubiquitination.</text>
</comment>
<evidence type="ECO:0000256" key="7">
    <source>
        <dbReference type="SAM" id="MobiDB-lite"/>
    </source>
</evidence>
<sequence length="624" mass="69830">MNTVQNFYNQQFGFKKWDQYDNVLRRLRCTRDEEFKGIWGEDDSSESEGATPIFACKFAQKQGSENLLALANEDGQLVVHDTNKVEPRQGKQIHHNAIFDISWLSDSLKLVTVSGDHTARLIDVGGGDMRTEQMFTGHSRSVKTIAVKTNDSSIFATGSRDGSIRVWDTRSIQASNLIAASDRVIQHSHCKTTPTTWKKRLNYSSSSVSAANSVTGLVFQNDNTLISCGSGDGLIKVWDLRKTYTTLKHQPSAKHEIPYSGSTTRNGFSNLILDPSTLKLYVNCLDNTIYCYNVATYNTQPVMEYKGFQNSTFYIKSVLSDDGKYLLSGSSDQTAYIWKINQSEPIIKLSGHTAEVTCVAWGKDTKALVTCSDDVRHKIWRIGNEYPPDNWEVIGRGYAESVAKSPINCKRFIEENENTPSQPKRFRYSSSSKRKLDVDDGGNSAKRFNSGRRLFDATNSVASCSTVDDGPLATILESMNKTPPTNGRKRLLVSTPPEVFSPTTNLPNFAIDGEAPHLHCSPQKKQDCDWLTKMRVERSFLRQNRELVNSGAPPLKVPRLISESSPRGSSRQPKRRKSKCDSPQTRIVEYFRATSNSIMKDGQCSPRSSLSQTTQNLTNRSNNN</sequence>
<feature type="region of interest" description="Disordered" evidence="7">
    <location>
        <begin position="598"/>
        <end position="624"/>
    </location>
</feature>
<dbReference type="InterPro" id="IPR015943">
    <property type="entry name" value="WD40/YVTN_repeat-like_dom_sf"/>
</dbReference>
<dbReference type="PRINTS" id="PR00320">
    <property type="entry name" value="GPROTEINBRPT"/>
</dbReference>
<dbReference type="InterPro" id="IPR051865">
    <property type="entry name" value="WD-repeat_CDT2_adapter"/>
</dbReference>
<evidence type="ECO:0000313" key="9">
    <source>
        <dbReference type="RefSeq" id="XP_017779960.1"/>
    </source>
</evidence>